<dbReference type="Proteomes" id="UP001144297">
    <property type="component" value="Unassembled WGS sequence"/>
</dbReference>
<evidence type="ECO:0000256" key="9">
    <source>
        <dbReference type="RuleBase" id="RU365022"/>
    </source>
</evidence>
<dbReference type="InterPro" id="IPR011604">
    <property type="entry name" value="PDDEXK-like_dom_sf"/>
</dbReference>
<comment type="similarity">
    <text evidence="9">Belongs to the CRISPR-associated exonuclease Cas4 family.</text>
</comment>
<comment type="function">
    <text evidence="9">CRISPR (clustered regularly interspaced short palindromic repeat) is an adaptive immune system that provides protection against mobile genetic elements (viruses, transposable elements and conjugative plasmids). CRISPR clusters contain sequences complementary to antecedent mobile elements and target invading nucleic acids. CRISPR clusters are transcribed and processed into CRISPR RNA (crRNA).</text>
</comment>
<dbReference type="GO" id="GO:0051536">
    <property type="term" value="F:iron-sulfur cluster binding"/>
    <property type="evidence" value="ECO:0007669"/>
    <property type="project" value="UniProtKB-KW"/>
</dbReference>
<dbReference type="InterPro" id="IPR022765">
    <property type="entry name" value="Dna2/Cas4_DUF83"/>
</dbReference>
<keyword evidence="4 9" id="KW-0269">Exonuclease</keyword>
<accession>A0A9W6GGQ9</accession>
<dbReference type="AlphaFoldDB" id="A0A9W6GGQ9"/>
<evidence type="ECO:0000259" key="10">
    <source>
        <dbReference type="Pfam" id="PF01930"/>
    </source>
</evidence>
<keyword evidence="3 9" id="KW-0378">Hydrolase</keyword>
<proteinExistence type="inferred from homology"/>
<name>A0A9W6GGQ9_9BACT</name>
<evidence type="ECO:0000256" key="5">
    <source>
        <dbReference type="ARBA" id="ARBA00023004"/>
    </source>
</evidence>
<keyword evidence="6 9" id="KW-0411">Iron-sulfur</keyword>
<evidence type="ECO:0000256" key="8">
    <source>
        <dbReference type="ARBA" id="ARBA00023211"/>
    </source>
</evidence>
<comment type="caution">
    <text evidence="11">The sequence shown here is derived from an EMBL/GenBank/DDBJ whole genome shotgun (WGS) entry which is preliminary data.</text>
</comment>
<evidence type="ECO:0000256" key="7">
    <source>
        <dbReference type="ARBA" id="ARBA00023118"/>
    </source>
</evidence>
<dbReference type="GO" id="GO:0004527">
    <property type="term" value="F:exonuclease activity"/>
    <property type="evidence" value="ECO:0007669"/>
    <property type="project" value="UniProtKB-KW"/>
</dbReference>
<dbReference type="EC" id="3.1.12.1" evidence="9"/>
<gene>
    <name evidence="11" type="primary">cas4_1</name>
    <name evidence="11" type="ORF">TISLANDTSLP1_13400</name>
</gene>
<evidence type="ECO:0000256" key="1">
    <source>
        <dbReference type="ARBA" id="ARBA00022722"/>
    </source>
</evidence>
<dbReference type="GO" id="GO:0046872">
    <property type="term" value="F:metal ion binding"/>
    <property type="evidence" value="ECO:0007669"/>
    <property type="project" value="UniProtKB-KW"/>
</dbReference>
<dbReference type="GO" id="GO:0051607">
    <property type="term" value="P:defense response to virus"/>
    <property type="evidence" value="ECO:0007669"/>
    <property type="project" value="UniProtKB-KW"/>
</dbReference>
<protein>
    <recommendedName>
        <fullName evidence="9">CRISPR-associated exonuclease Cas4</fullName>
        <ecNumber evidence="9">3.1.12.1</ecNumber>
    </recommendedName>
</protein>
<keyword evidence="1 9" id="KW-0540">Nuclease</keyword>
<keyword evidence="2 9" id="KW-0479">Metal-binding</keyword>
<dbReference type="PANTHER" id="PTHR37168">
    <property type="entry name" value="CRISPR-ASSOCIATED EXONUCLEASE CAS4"/>
    <property type="match status" value="1"/>
</dbReference>
<evidence type="ECO:0000256" key="3">
    <source>
        <dbReference type="ARBA" id="ARBA00022801"/>
    </source>
</evidence>
<evidence type="ECO:0000256" key="2">
    <source>
        <dbReference type="ARBA" id="ARBA00022723"/>
    </source>
</evidence>
<keyword evidence="8 9" id="KW-0464">Manganese</keyword>
<evidence type="ECO:0000313" key="12">
    <source>
        <dbReference type="Proteomes" id="UP001144297"/>
    </source>
</evidence>
<evidence type="ECO:0000256" key="6">
    <source>
        <dbReference type="ARBA" id="ARBA00023014"/>
    </source>
</evidence>
<dbReference type="InterPro" id="IPR013343">
    <property type="entry name" value="CRISPR-assoc_prot_Cas4"/>
</dbReference>
<keyword evidence="12" id="KW-1185">Reference proteome</keyword>
<feature type="domain" description="DUF83" evidence="10">
    <location>
        <begin position="10"/>
        <end position="167"/>
    </location>
</feature>
<keyword evidence="7 9" id="KW-0051">Antiviral defense</keyword>
<keyword evidence="5 9" id="KW-0408">Iron</keyword>
<evidence type="ECO:0000313" key="11">
    <source>
        <dbReference type="EMBL" id="GLI53647.1"/>
    </source>
</evidence>
<dbReference type="Pfam" id="PF01930">
    <property type="entry name" value="Cas_Cas4"/>
    <property type="match status" value="1"/>
</dbReference>
<organism evidence="11 12">
    <name type="scientific">Thermodesulfovibrio yellowstonii</name>
    <dbReference type="NCBI Taxonomy" id="28262"/>
    <lineage>
        <taxon>Bacteria</taxon>
        <taxon>Pseudomonadati</taxon>
        <taxon>Nitrospirota</taxon>
        <taxon>Thermodesulfovibrionia</taxon>
        <taxon>Thermodesulfovibrionales</taxon>
        <taxon>Thermodesulfovibrionaceae</taxon>
        <taxon>Thermodesulfovibrio</taxon>
    </lineage>
</organism>
<evidence type="ECO:0000256" key="4">
    <source>
        <dbReference type="ARBA" id="ARBA00022839"/>
    </source>
</evidence>
<dbReference type="PANTHER" id="PTHR37168:SF2">
    <property type="entry name" value="CRISPR-ASSOCIATED EXONUCLEASE CAS4"/>
    <property type="match status" value="1"/>
</dbReference>
<reference evidence="11" key="1">
    <citation type="submission" date="2022-12" db="EMBL/GenBank/DDBJ databases">
        <title>Reference genome sequencing for broad-spectrum identification of bacterial and archaeal isolates by mass spectrometry.</title>
        <authorList>
            <person name="Sekiguchi Y."/>
            <person name="Tourlousse D.M."/>
        </authorList>
    </citation>
    <scope>NUCLEOTIDE SEQUENCE</scope>
    <source>
        <strain evidence="11">TSL-P1</strain>
    </source>
</reference>
<dbReference type="EMBL" id="BSDX01000001">
    <property type="protein sequence ID" value="GLI53647.1"/>
    <property type="molecule type" value="Genomic_DNA"/>
</dbReference>
<dbReference type="NCBIfam" id="TIGR00372">
    <property type="entry name" value="cas4"/>
    <property type="match status" value="1"/>
</dbReference>
<comment type="cofactor">
    <cofactor evidence="9">
        <name>Mg(2+)</name>
        <dbReference type="ChEBI" id="CHEBI:18420"/>
    </cofactor>
    <cofactor evidence="9">
        <name>Mn(2+)</name>
        <dbReference type="ChEBI" id="CHEBI:29035"/>
    </cofactor>
    <text evidence="9">Mg(2+) or Mn(2+) required for ssDNA cleavage activity.</text>
</comment>
<comment type="cofactor">
    <cofactor evidence="9">
        <name>iron-sulfur cluster</name>
        <dbReference type="ChEBI" id="CHEBI:30408"/>
    </cofactor>
</comment>
<dbReference type="Gene3D" id="3.90.320.10">
    <property type="match status" value="1"/>
</dbReference>
<sequence length="167" mass="19707">MNFNLKPSPTLIWYYFICEREVWLLSRQLEPYQANPFIEIGRLISEETYKRQLKEIHLENMVIDLLKTEGKDIVVAEVKKSSKYEKAARMQLAYYLLRLKAMGIEAKGELLFPVEKRKITVELTPEIQDELKEAQDKIKQIILHETAPLPKKIKFCNKCGYQELCWA</sequence>